<dbReference type="RefSeq" id="WP_146583848.1">
    <property type="nucleotide sequence ID" value="NZ_SJPO01000001.1"/>
</dbReference>
<accession>A0A5C5ZFG6</accession>
<evidence type="ECO:0000256" key="1">
    <source>
        <dbReference type="ARBA" id="ARBA00022729"/>
    </source>
</evidence>
<dbReference type="PANTHER" id="PTHR30006:SF24">
    <property type="entry name" value="SLL0237 PROTEIN"/>
    <property type="match status" value="1"/>
</dbReference>
<dbReference type="InterPro" id="IPR026045">
    <property type="entry name" value="Ferric-bd"/>
</dbReference>
<evidence type="ECO:0000313" key="3">
    <source>
        <dbReference type="EMBL" id="TWT85591.1"/>
    </source>
</evidence>
<feature type="chain" id="PRO_5023083635" evidence="2">
    <location>
        <begin position="23"/>
        <end position="352"/>
    </location>
</feature>
<protein>
    <submittedName>
        <fullName evidence="3">Putative binding protein component of ABC iron transporter</fullName>
    </submittedName>
</protein>
<evidence type="ECO:0000313" key="4">
    <source>
        <dbReference type="Proteomes" id="UP000318478"/>
    </source>
</evidence>
<reference evidence="3 4" key="1">
    <citation type="submission" date="2019-02" db="EMBL/GenBank/DDBJ databases">
        <title>Deep-cultivation of Planctomycetes and their phenomic and genomic characterization uncovers novel biology.</title>
        <authorList>
            <person name="Wiegand S."/>
            <person name="Jogler M."/>
            <person name="Boedeker C."/>
            <person name="Pinto D."/>
            <person name="Vollmers J."/>
            <person name="Rivas-Marin E."/>
            <person name="Kohn T."/>
            <person name="Peeters S.H."/>
            <person name="Heuer A."/>
            <person name="Rast P."/>
            <person name="Oberbeckmann S."/>
            <person name="Bunk B."/>
            <person name="Jeske O."/>
            <person name="Meyerdierks A."/>
            <person name="Storesund J.E."/>
            <person name="Kallscheuer N."/>
            <person name="Luecker S."/>
            <person name="Lage O.M."/>
            <person name="Pohl T."/>
            <person name="Merkel B.J."/>
            <person name="Hornburger P."/>
            <person name="Mueller R.-W."/>
            <person name="Bruemmer F."/>
            <person name="Labrenz M."/>
            <person name="Spormann A.M."/>
            <person name="Op Den Camp H."/>
            <person name="Overmann J."/>
            <person name="Amann R."/>
            <person name="Jetten M.S.M."/>
            <person name="Mascher T."/>
            <person name="Medema M.H."/>
            <person name="Devos D.P."/>
            <person name="Kaster A.-K."/>
            <person name="Ovreas L."/>
            <person name="Rohde M."/>
            <person name="Galperin M.Y."/>
            <person name="Jogler C."/>
        </authorList>
    </citation>
    <scope>NUCLEOTIDE SEQUENCE [LARGE SCALE GENOMIC DNA]</scope>
    <source>
        <strain evidence="3 4">Pla123a</strain>
    </source>
</reference>
<proteinExistence type="predicted"/>
<evidence type="ECO:0000256" key="2">
    <source>
        <dbReference type="SAM" id="SignalP"/>
    </source>
</evidence>
<dbReference type="Pfam" id="PF13343">
    <property type="entry name" value="SBP_bac_6"/>
    <property type="match status" value="1"/>
</dbReference>
<gene>
    <name evidence="3" type="ORF">Pla123a_03980</name>
</gene>
<dbReference type="CDD" id="cd13518">
    <property type="entry name" value="PBP2_Fe3_thiamine_like"/>
    <property type="match status" value="1"/>
</dbReference>
<dbReference type="Gene3D" id="3.40.190.10">
    <property type="entry name" value="Periplasmic binding protein-like II"/>
    <property type="match status" value="2"/>
</dbReference>
<dbReference type="SUPFAM" id="SSF53850">
    <property type="entry name" value="Periplasmic binding protein-like II"/>
    <property type="match status" value="1"/>
</dbReference>
<sequence precursor="true">MTSTTRSRITLALSALVVPLGAALTGCGGSGSSTPAKQEVVVYTALDQEFSKTLFDAFTRQTGIEVKPKFDGESTKTTGLVAALIAEKDRPRSDVFWNNEALHTLRLKELGLLAPSPTAAAADYPPEAQDPAGLWHGFAARARVLIVNNNIVPEARRPDSINDLVDPQWYDRVGVAKPLFGTTATHAACLFVALGEEEAKAYFEGVKRNARILSGNRQVARAVASGQLAFGLTDTDDAMLEVESGAPVSIIYPDQQDDELGTLFIPNTLSMLKGCPNPGPAQQLIDYLLSPDIEGRLVMGPSAQIPLNSKTAAKPRVETPATVKAMDVDFAAAAEAWDSAAEFLRDEFTAGN</sequence>
<dbReference type="PANTHER" id="PTHR30006">
    <property type="entry name" value="THIAMINE-BINDING PERIPLASMIC PROTEIN-RELATED"/>
    <property type="match status" value="1"/>
</dbReference>
<dbReference type="AlphaFoldDB" id="A0A5C5ZFG6"/>
<dbReference type="PROSITE" id="PS51257">
    <property type="entry name" value="PROKAR_LIPOPROTEIN"/>
    <property type="match status" value="1"/>
</dbReference>
<name>A0A5C5ZFG6_9BACT</name>
<comment type="caution">
    <text evidence="3">The sequence shown here is derived from an EMBL/GenBank/DDBJ whole genome shotgun (WGS) entry which is preliminary data.</text>
</comment>
<feature type="signal peptide" evidence="2">
    <location>
        <begin position="1"/>
        <end position="22"/>
    </location>
</feature>
<dbReference type="EMBL" id="SJPO01000001">
    <property type="protein sequence ID" value="TWT85591.1"/>
    <property type="molecule type" value="Genomic_DNA"/>
</dbReference>
<dbReference type="OrthoDB" id="9791045at2"/>
<dbReference type="Proteomes" id="UP000318478">
    <property type="component" value="Unassembled WGS sequence"/>
</dbReference>
<dbReference type="PIRSF" id="PIRSF002825">
    <property type="entry name" value="CfbpA"/>
    <property type="match status" value="1"/>
</dbReference>
<keyword evidence="4" id="KW-1185">Reference proteome</keyword>
<keyword evidence="1 2" id="KW-0732">Signal</keyword>
<organism evidence="3 4">
    <name type="scientific">Posidoniimonas polymericola</name>
    <dbReference type="NCBI Taxonomy" id="2528002"/>
    <lineage>
        <taxon>Bacteria</taxon>
        <taxon>Pseudomonadati</taxon>
        <taxon>Planctomycetota</taxon>
        <taxon>Planctomycetia</taxon>
        <taxon>Pirellulales</taxon>
        <taxon>Lacipirellulaceae</taxon>
        <taxon>Posidoniimonas</taxon>
    </lineage>
</organism>